<evidence type="ECO:0000313" key="2">
    <source>
        <dbReference type="Proteomes" id="UP001054945"/>
    </source>
</evidence>
<reference evidence="1 2" key="1">
    <citation type="submission" date="2021-06" db="EMBL/GenBank/DDBJ databases">
        <title>Caerostris extrusa draft genome.</title>
        <authorList>
            <person name="Kono N."/>
            <person name="Arakawa K."/>
        </authorList>
    </citation>
    <scope>NUCLEOTIDE SEQUENCE [LARGE SCALE GENOMIC DNA]</scope>
</reference>
<evidence type="ECO:0000313" key="1">
    <source>
        <dbReference type="EMBL" id="GIX93887.1"/>
    </source>
</evidence>
<dbReference type="EMBL" id="BPLR01004308">
    <property type="protein sequence ID" value="GIX93887.1"/>
    <property type="molecule type" value="Genomic_DNA"/>
</dbReference>
<comment type="caution">
    <text evidence="1">The sequence shown here is derived from an EMBL/GenBank/DDBJ whole genome shotgun (WGS) entry which is preliminary data.</text>
</comment>
<name>A0AAV4P8X6_CAEEX</name>
<accession>A0AAV4P8X6</accession>
<proteinExistence type="predicted"/>
<dbReference type="Proteomes" id="UP001054945">
    <property type="component" value="Unassembled WGS sequence"/>
</dbReference>
<organism evidence="1 2">
    <name type="scientific">Caerostris extrusa</name>
    <name type="common">Bark spider</name>
    <name type="synonym">Caerostris bankana</name>
    <dbReference type="NCBI Taxonomy" id="172846"/>
    <lineage>
        <taxon>Eukaryota</taxon>
        <taxon>Metazoa</taxon>
        <taxon>Ecdysozoa</taxon>
        <taxon>Arthropoda</taxon>
        <taxon>Chelicerata</taxon>
        <taxon>Arachnida</taxon>
        <taxon>Araneae</taxon>
        <taxon>Araneomorphae</taxon>
        <taxon>Entelegynae</taxon>
        <taxon>Araneoidea</taxon>
        <taxon>Araneidae</taxon>
        <taxon>Caerostris</taxon>
    </lineage>
</organism>
<sequence length="71" mass="8174">MDIARFAENTELIVIHQTSVEEAIFVMVSDFAESRALVTHNKPTALLSKKKRRNEEGALFFPRRSEETTHE</sequence>
<gene>
    <name evidence="1" type="ORF">CEXT_463521</name>
</gene>
<keyword evidence="2" id="KW-1185">Reference proteome</keyword>
<protein>
    <submittedName>
        <fullName evidence="1">Uncharacterized protein</fullName>
    </submittedName>
</protein>
<dbReference type="AlphaFoldDB" id="A0AAV4P8X6"/>